<evidence type="ECO:0000256" key="2">
    <source>
        <dbReference type="ARBA" id="ARBA00007589"/>
    </source>
</evidence>
<dbReference type="CDD" id="cd00885">
    <property type="entry name" value="cinA"/>
    <property type="match status" value="1"/>
</dbReference>
<evidence type="ECO:0000256" key="12">
    <source>
        <dbReference type="ARBA" id="ARBA00031871"/>
    </source>
</evidence>
<evidence type="ECO:0000259" key="15">
    <source>
        <dbReference type="SMART" id="SM00852"/>
    </source>
</evidence>
<dbReference type="InterPro" id="IPR056596">
    <property type="entry name" value="FLAD1_M"/>
</dbReference>
<gene>
    <name evidence="16" type="ORF">T265_15126</name>
</gene>
<evidence type="ECO:0000256" key="10">
    <source>
        <dbReference type="ARBA" id="ARBA00022840"/>
    </source>
</evidence>
<evidence type="ECO:0000256" key="7">
    <source>
        <dbReference type="ARBA" id="ARBA00022695"/>
    </source>
</evidence>
<dbReference type="PANTHER" id="PTHR23293:SF9">
    <property type="entry name" value="FAD SYNTHASE"/>
    <property type="match status" value="1"/>
</dbReference>
<dbReference type="KEGG" id="ovi:T265_15126"/>
<keyword evidence="6" id="KW-0808">Transferase</keyword>
<dbReference type="AlphaFoldDB" id="A0A074Z6T8"/>
<dbReference type="EC" id="2.7.7.2" evidence="3"/>
<evidence type="ECO:0000256" key="1">
    <source>
        <dbReference type="ARBA" id="ARBA00004726"/>
    </source>
</evidence>
<evidence type="ECO:0000313" key="16">
    <source>
        <dbReference type="EMBL" id="KER21272.1"/>
    </source>
</evidence>
<evidence type="ECO:0000256" key="4">
    <source>
        <dbReference type="ARBA" id="ARBA00022630"/>
    </source>
</evidence>
<evidence type="ECO:0000256" key="9">
    <source>
        <dbReference type="ARBA" id="ARBA00022827"/>
    </source>
</evidence>
<dbReference type="PANTHER" id="PTHR23293">
    <property type="entry name" value="FAD SYNTHETASE-RELATED FMN ADENYLYLTRANSFERASE"/>
    <property type="match status" value="1"/>
</dbReference>
<dbReference type="RefSeq" id="XP_009174968.1">
    <property type="nucleotide sequence ID" value="XM_009176704.1"/>
</dbReference>
<reference evidence="16 17" key="1">
    <citation type="submission" date="2013-11" db="EMBL/GenBank/DDBJ databases">
        <title>Opisthorchis viverrini - life in the bile duct.</title>
        <authorList>
            <person name="Young N.D."/>
            <person name="Nagarajan N."/>
            <person name="Lin S.J."/>
            <person name="Korhonen P.K."/>
            <person name="Jex A.R."/>
            <person name="Hall R.S."/>
            <person name="Safavi-Hemami H."/>
            <person name="Kaewkong W."/>
            <person name="Bertrand D."/>
            <person name="Gao S."/>
            <person name="Seet Q."/>
            <person name="Wongkham S."/>
            <person name="Teh B.T."/>
            <person name="Wongkham C."/>
            <person name="Intapan P.M."/>
            <person name="Maleewong W."/>
            <person name="Yang X."/>
            <person name="Hu M."/>
            <person name="Wang Z."/>
            <person name="Hofmann A."/>
            <person name="Sternberg P.W."/>
            <person name="Tan P."/>
            <person name="Wang J."/>
            <person name="Gasser R.B."/>
        </authorList>
    </citation>
    <scope>NUCLEOTIDE SEQUENCE [LARGE SCALE GENOMIC DNA]</scope>
</reference>
<dbReference type="CTD" id="20329291"/>
<dbReference type="SUPFAM" id="SSF53218">
    <property type="entry name" value="Molybdenum cofactor biosynthesis proteins"/>
    <property type="match status" value="1"/>
</dbReference>
<dbReference type="GeneID" id="20329291"/>
<proteinExistence type="inferred from homology"/>
<dbReference type="Pfam" id="PF24102">
    <property type="entry name" value="FLAD1_M"/>
    <property type="match status" value="1"/>
</dbReference>
<keyword evidence="17" id="KW-1185">Reference proteome</keyword>
<dbReference type="GO" id="GO:0003919">
    <property type="term" value="F:FMN adenylyltransferase activity"/>
    <property type="evidence" value="ECO:0007669"/>
    <property type="project" value="UniProtKB-EC"/>
</dbReference>
<dbReference type="Gene3D" id="3.40.980.10">
    <property type="entry name" value="MoaB/Mog-like domain"/>
    <property type="match status" value="1"/>
</dbReference>
<feature type="non-terminal residue" evidence="16">
    <location>
        <position position="1"/>
    </location>
</feature>
<comment type="catalytic activity">
    <reaction evidence="13">
        <text>FMN + ATP + H(+) = FAD + diphosphate</text>
        <dbReference type="Rhea" id="RHEA:17237"/>
        <dbReference type="ChEBI" id="CHEBI:15378"/>
        <dbReference type="ChEBI" id="CHEBI:30616"/>
        <dbReference type="ChEBI" id="CHEBI:33019"/>
        <dbReference type="ChEBI" id="CHEBI:57692"/>
        <dbReference type="ChEBI" id="CHEBI:58210"/>
        <dbReference type="EC" id="2.7.7.2"/>
    </reaction>
</comment>
<keyword evidence="8" id="KW-0547">Nucleotide-binding</keyword>
<feature type="domain" description="MoaB/Mog" evidence="15">
    <location>
        <begin position="100"/>
        <end position="267"/>
    </location>
</feature>
<dbReference type="STRING" id="6198.A0A074Z6T8"/>
<dbReference type="InterPro" id="IPR036425">
    <property type="entry name" value="MoaB/Mog-like_dom_sf"/>
</dbReference>
<evidence type="ECO:0000256" key="8">
    <source>
        <dbReference type="ARBA" id="ARBA00022741"/>
    </source>
</evidence>
<protein>
    <recommendedName>
        <fullName evidence="3">FAD synthase</fullName>
        <ecNumber evidence="3">2.7.7.2</ecNumber>
    </recommendedName>
    <alternativeName>
        <fullName evidence="11">FAD pyrophosphorylase</fullName>
    </alternativeName>
    <alternativeName>
        <fullName evidence="12">FMN adenylyltransferase</fullName>
    </alternativeName>
</protein>
<accession>A0A074Z6T8</accession>
<dbReference type="Pfam" id="PF01507">
    <property type="entry name" value="PAPS_reduct"/>
    <property type="match status" value="1"/>
</dbReference>
<keyword evidence="9" id="KW-0274">FAD</keyword>
<organism evidence="16 17">
    <name type="scientific">Opisthorchis viverrini</name>
    <name type="common">Southeast Asian liver fluke</name>
    <dbReference type="NCBI Taxonomy" id="6198"/>
    <lineage>
        <taxon>Eukaryota</taxon>
        <taxon>Metazoa</taxon>
        <taxon>Spiralia</taxon>
        <taxon>Lophotrochozoa</taxon>
        <taxon>Platyhelminthes</taxon>
        <taxon>Trematoda</taxon>
        <taxon>Digenea</taxon>
        <taxon>Opisthorchiida</taxon>
        <taxon>Opisthorchiata</taxon>
        <taxon>Opisthorchiidae</taxon>
        <taxon>Opisthorchis</taxon>
    </lineage>
</organism>
<comment type="pathway">
    <text evidence="1">Cofactor biosynthesis; FAD biosynthesis; FAD from FMN: step 1/1.</text>
</comment>
<feature type="region of interest" description="Disordered" evidence="14">
    <location>
        <begin position="597"/>
        <end position="644"/>
    </location>
</feature>
<evidence type="ECO:0000256" key="13">
    <source>
        <dbReference type="ARBA" id="ARBA00049494"/>
    </source>
</evidence>
<sequence length="644" mass="72164">HLIGTPGFKSLNVSLLPSVFSREYASAIPGAHRGAHSPFLFNFVIDEIMIRTLQGLQNPGVQIACEENLVDLEYADDIVLIFEEKAQVFLGELNKVIPSFVVGNEILTGKVEETNARLVCRAASTLGLKLQKISILPDVVEVVAREANDFMRSFDVVITSGGIGPTHDDVTFEGLAKALGKELITHPELVHVVENFFGFDAAVTPTDPRIRLARVPLGSELVYGIDFSTGRQSSYPVVKVNNVYVLPGVPRLFRTAFEIIKTILCFAARCIPLFILLTQEHLRDPRIQFSSRSIYTMHEESKIAPFLSVLAEKYGSHVAVGSYPAFHNSYYRVRVVLDSQDEEMLEVAFQEAKDYFGPDIVSYEPNPVAIADSAVCALANEPNSVLGLRVSKAIETIQSALEQFDSSQLVIGFNGGKDCTVLLHLIYSVYLQRQNRSTGQDSDASLLDFPKLLYIRSRSVFPELENFVQRTVHFYHLPSSSILRPTDQSMQTDDRENQIKHGSLIIYEGDIKSSLERLLRDFPNVRGVFMGTRLSDPRSAHLRPMVMTDPGWPQLMRINPILDWTYEEVWRFIRRLSLPYCSLYDVGYTSLGSMEDTHPNPRLRYVSESGRSGYHPAYTLSDPESERSGRRRPSSTSSTPVETS</sequence>
<dbReference type="SMART" id="SM00852">
    <property type="entry name" value="MoCF_biosynth"/>
    <property type="match status" value="1"/>
</dbReference>
<dbReference type="OrthoDB" id="270728at2759"/>
<dbReference type="CDD" id="cd23948">
    <property type="entry name" value="FAD_synthase"/>
    <property type="match status" value="1"/>
</dbReference>
<dbReference type="EMBL" id="KL596979">
    <property type="protein sequence ID" value="KER21272.1"/>
    <property type="molecule type" value="Genomic_DNA"/>
</dbReference>
<evidence type="ECO:0000256" key="11">
    <source>
        <dbReference type="ARBA" id="ARBA00031145"/>
    </source>
</evidence>
<dbReference type="Gene3D" id="3.40.50.620">
    <property type="entry name" value="HUPs"/>
    <property type="match status" value="1"/>
</dbReference>
<comment type="similarity">
    <text evidence="2">In the N-terminal section; belongs to the MoaB/Mog family.</text>
</comment>
<dbReference type="GO" id="GO:0006747">
    <property type="term" value="P:FAD biosynthetic process"/>
    <property type="evidence" value="ECO:0007669"/>
    <property type="project" value="TreeGrafter"/>
</dbReference>
<evidence type="ECO:0000256" key="5">
    <source>
        <dbReference type="ARBA" id="ARBA00022643"/>
    </source>
</evidence>
<evidence type="ECO:0000256" key="6">
    <source>
        <dbReference type="ARBA" id="ARBA00022679"/>
    </source>
</evidence>
<dbReference type="Proteomes" id="UP000054324">
    <property type="component" value="Unassembled WGS sequence"/>
</dbReference>
<evidence type="ECO:0000256" key="3">
    <source>
        <dbReference type="ARBA" id="ARBA00012393"/>
    </source>
</evidence>
<dbReference type="GO" id="GO:0005524">
    <property type="term" value="F:ATP binding"/>
    <property type="evidence" value="ECO:0007669"/>
    <property type="project" value="UniProtKB-KW"/>
</dbReference>
<keyword evidence="10" id="KW-0067">ATP-binding</keyword>
<evidence type="ECO:0000313" key="17">
    <source>
        <dbReference type="Proteomes" id="UP000054324"/>
    </source>
</evidence>
<keyword evidence="5" id="KW-0288">FMN</keyword>
<dbReference type="InterPro" id="IPR001453">
    <property type="entry name" value="MoaB/Mog_dom"/>
</dbReference>
<evidence type="ECO:0000256" key="14">
    <source>
        <dbReference type="SAM" id="MobiDB-lite"/>
    </source>
</evidence>
<dbReference type="InterPro" id="IPR002500">
    <property type="entry name" value="PAPS_reduct_dom"/>
</dbReference>
<keyword evidence="4" id="KW-0285">Flavoprotein</keyword>
<keyword evidence="7" id="KW-0548">Nucleotidyltransferase</keyword>
<dbReference type="Pfam" id="PF00994">
    <property type="entry name" value="MoCF_biosynth"/>
    <property type="match status" value="1"/>
</dbReference>
<feature type="compositionally biased region" description="Low complexity" evidence="14">
    <location>
        <begin position="634"/>
        <end position="644"/>
    </location>
</feature>
<name>A0A074Z6T8_OPIVI</name>
<dbReference type="SUPFAM" id="SSF52402">
    <property type="entry name" value="Adenine nucleotide alpha hydrolases-like"/>
    <property type="match status" value="1"/>
</dbReference>
<dbReference type="InterPro" id="IPR014729">
    <property type="entry name" value="Rossmann-like_a/b/a_fold"/>
</dbReference>